<accession>A0A067TEX7</accession>
<dbReference type="SUPFAM" id="SSF103473">
    <property type="entry name" value="MFS general substrate transporter"/>
    <property type="match status" value="1"/>
</dbReference>
<feature type="domain" description="Major facilitator superfamily (MFS) profile" evidence="7">
    <location>
        <begin position="1"/>
        <end position="419"/>
    </location>
</feature>
<evidence type="ECO:0000259" key="7">
    <source>
        <dbReference type="PROSITE" id="PS50850"/>
    </source>
</evidence>
<keyword evidence="5 6" id="KW-0472">Membrane</keyword>
<name>A0A067TEX7_GALM3</name>
<protein>
    <recommendedName>
        <fullName evidence="7">Major facilitator superfamily (MFS) profile domain-containing protein</fullName>
    </recommendedName>
</protein>
<feature type="transmembrane region" description="Helical" evidence="6">
    <location>
        <begin position="301"/>
        <end position="320"/>
    </location>
</feature>
<keyword evidence="4 6" id="KW-1133">Transmembrane helix</keyword>
<dbReference type="HOGENOM" id="CLU_008455_11_0_1"/>
<feature type="non-terminal residue" evidence="8">
    <location>
        <position position="1"/>
    </location>
</feature>
<feature type="transmembrane region" description="Helical" evidence="6">
    <location>
        <begin position="106"/>
        <end position="128"/>
    </location>
</feature>
<dbReference type="PANTHER" id="PTHR23502:SF132">
    <property type="entry name" value="POLYAMINE TRANSPORTER 2-RELATED"/>
    <property type="match status" value="1"/>
</dbReference>
<keyword evidence="2" id="KW-0813">Transport</keyword>
<feature type="transmembrane region" description="Helical" evidence="6">
    <location>
        <begin position="16"/>
        <end position="36"/>
    </location>
</feature>
<dbReference type="AlphaFoldDB" id="A0A067TEX7"/>
<dbReference type="InterPro" id="IPR036259">
    <property type="entry name" value="MFS_trans_sf"/>
</dbReference>
<feature type="transmembrane region" description="Helical" evidence="6">
    <location>
        <begin position="244"/>
        <end position="263"/>
    </location>
</feature>
<feature type="transmembrane region" description="Helical" evidence="6">
    <location>
        <begin position="358"/>
        <end position="376"/>
    </location>
</feature>
<comment type="subcellular location">
    <subcellularLocation>
        <location evidence="1">Membrane</location>
        <topology evidence="1">Multi-pass membrane protein</topology>
    </subcellularLocation>
</comment>
<dbReference type="STRING" id="685588.A0A067TEX7"/>
<proteinExistence type="predicted"/>
<dbReference type="GO" id="GO:0005886">
    <property type="term" value="C:plasma membrane"/>
    <property type="evidence" value="ECO:0007669"/>
    <property type="project" value="TreeGrafter"/>
</dbReference>
<feature type="transmembrane region" description="Helical" evidence="6">
    <location>
        <begin position="192"/>
        <end position="224"/>
    </location>
</feature>
<reference evidence="9" key="1">
    <citation type="journal article" date="2014" name="Proc. Natl. Acad. Sci. U.S.A.">
        <title>Extensive sampling of basidiomycete genomes demonstrates inadequacy of the white-rot/brown-rot paradigm for wood decay fungi.</title>
        <authorList>
            <person name="Riley R."/>
            <person name="Salamov A.A."/>
            <person name="Brown D.W."/>
            <person name="Nagy L.G."/>
            <person name="Floudas D."/>
            <person name="Held B.W."/>
            <person name="Levasseur A."/>
            <person name="Lombard V."/>
            <person name="Morin E."/>
            <person name="Otillar R."/>
            <person name="Lindquist E.A."/>
            <person name="Sun H."/>
            <person name="LaButti K.M."/>
            <person name="Schmutz J."/>
            <person name="Jabbour D."/>
            <person name="Luo H."/>
            <person name="Baker S.E."/>
            <person name="Pisabarro A.G."/>
            <person name="Walton J.D."/>
            <person name="Blanchette R.A."/>
            <person name="Henrissat B."/>
            <person name="Martin F."/>
            <person name="Cullen D."/>
            <person name="Hibbett D.S."/>
            <person name="Grigoriev I.V."/>
        </authorList>
    </citation>
    <scope>NUCLEOTIDE SEQUENCE [LARGE SCALE GENOMIC DNA]</scope>
    <source>
        <strain evidence="9">CBS 339.88</strain>
    </source>
</reference>
<keyword evidence="3 6" id="KW-0812">Transmembrane</keyword>
<dbReference type="OrthoDB" id="5376138at2759"/>
<evidence type="ECO:0000313" key="8">
    <source>
        <dbReference type="EMBL" id="KDR81721.1"/>
    </source>
</evidence>
<dbReference type="Gene3D" id="1.20.1250.20">
    <property type="entry name" value="MFS general substrate transporter like domains"/>
    <property type="match status" value="1"/>
</dbReference>
<feature type="transmembrane region" description="Helical" evidence="6">
    <location>
        <begin position="396"/>
        <end position="417"/>
    </location>
</feature>
<evidence type="ECO:0000256" key="3">
    <source>
        <dbReference type="ARBA" id="ARBA00022692"/>
    </source>
</evidence>
<dbReference type="InterPro" id="IPR011701">
    <property type="entry name" value="MFS"/>
</dbReference>
<evidence type="ECO:0000256" key="5">
    <source>
        <dbReference type="ARBA" id="ARBA00023136"/>
    </source>
</evidence>
<feature type="transmembrane region" description="Helical" evidence="6">
    <location>
        <begin position="48"/>
        <end position="65"/>
    </location>
</feature>
<keyword evidence="9" id="KW-1185">Reference proteome</keyword>
<dbReference type="InterPro" id="IPR020846">
    <property type="entry name" value="MFS_dom"/>
</dbReference>
<dbReference type="EMBL" id="KL142370">
    <property type="protein sequence ID" value="KDR81721.1"/>
    <property type="molecule type" value="Genomic_DNA"/>
</dbReference>
<evidence type="ECO:0000313" key="9">
    <source>
        <dbReference type="Proteomes" id="UP000027222"/>
    </source>
</evidence>
<feature type="transmembrane region" description="Helical" evidence="6">
    <location>
        <begin position="326"/>
        <end position="346"/>
    </location>
</feature>
<dbReference type="Pfam" id="PF07690">
    <property type="entry name" value="MFS_1"/>
    <property type="match status" value="1"/>
</dbReference>
<dbReference type="Proteomes" id="UP000027222">
    <property type="component" value="Unassembled WGS sequence"/>
</dbReference>
<evidence type="ECO:0000256" key="6">
    <source>
        <dbReference type="SAM" id="Phobius"/>
    </source>
</evidence>
<organism evidence="8 9">
    <name type="scientific">Galerina marginata (strain CBS 339.88)</name>
    <dbReference type="NCBI Taxonomy" id="685588"/>
    <lineage>
        <taxon>Eukaryota</taxon>
        <taxon>Fungi</taxon>
        <taxon>Dikarya</taxon>
        <taxon>Basidiomycota</taxon>
        <taxon>Agaricomycotina</taxon>
        <taxon>Agaricomycetes</taxon>
        <taxon>Agaricomycetidae</taxon>
        <taxon>Agaricales</taxon>
        <taxon>Agaricineae</taxon>
        <taxon>Strophariaceae</taxon>
        <taxon>Galerina</taxon>
    </lineage>
</organism>
<evidence type="ECO:0000256" key="1">
    <source>
        <dbReference type="ARBA" id="ARBA00004141"/>
    </source>
</evidence>
<dbReference type="CDD" id="cd17323">
    <property type="entry name" value="MFS_Tpo1_MDR_like"/>
    <property type="match status" value="1"/>
</dbReference>
<evidence type="ECO:0000256" key="4">
    <source>
        <dbReference type="ARBA" id="ARBA00022989"/>
    </source>
</evidence>
<feature type="transmembrane region" description="Helical" evidence="6">
    <location>
        <begin position="134"/>
        <end position="155"/>
    </location>
</feature>
<sequence length="437" mass="47870">SGGQAQIQQEFGVSQFVATLGVGLVNLGIAIGPLVAAPVSELYGRQPMYMFSAITFTTFSLGAALSQSIEALLICRFFAALFGSSVFSNFGGSLSDMFTSDERGPLVALFTLVLQGAPTLGPVPGGFLGQHTHWRWIMGLSAIWAGSVTIAVLFLPETEIGAITKLHLRKVRGSQPLPREDRISKTSLWGKALLTPLVLLTFEPIVLATSLYHAFVYSLLFLLLEAYPYVFSETYNFTLSENGLVFMSPAMGNILGVLLYFGYFKPSYQRKQRELQKRNKERRSVFLKPVIDLALNPEARLPGILTAAVLVPIGMFWFATTCSHPNIHYIVPILSGLPIGAGMTLFQLSLSNYYIDLYPKLSASALAANLFVRNFLATWFPTFAVPMYKSMGMRNASFVLAGISLAGIPGSWVLWTYGGRLRSRSKWAAQDVPPASY</sequence>
<feature type="transmembrane region" description="Helical" evidence="6">
    <location>
        <begin position="71"/>
        <end position="94"/>
    </location>
</feature>
<dbReference type="GO" id="GO:0022857">
    <property type="term" value="F:transmembrane transporter activity"/>
    <property type="evidence" value="ECO:0007669"/>
    <property type="project" value="InterPro"/>
</dbReference>
<evidence type="ECO:0000256" key="2">
    <source>
        <dbReference type="ARBA" id="ARBA00022448"/>
    </source>
</evidence>
<dbReference type="PANTHER" id="PTHR23502">
    <property type="entry name" value="MAJOR FACILITATOR SUPERFAMILY"/>
    <property type="match status" value="1"/>
</dbReference>
<dbReference type="PROSITE" id="PS50850">
    <property type="entry name" value="MFS"/>
    <property type="match status" value="1"/>
</dbReference>
<gene>
    <name evidence="8" type="ORF">GALMADRAFT_60006</name>
</gene>